<name>A0A7J7FW86_CAMSI</name>
<keyword evidence="2" id="KW-1185">Reference proteome</keyword>
<evidence type="ECO:0000313" key="2">
    <source>
        <dbReference type="Proteomes" id="UP000593564"/>
    </source>
</evidence>
<reference evidence="2" key="1">
    <citation type="journal article" date="2020" name="Nat. Commun.">
        <title>Genome assembly of wild tea tree DASZ reveals pedigree and selection history of tea varieties.</title>
        <authorList>
            <person name="Zhang W."/>
            <person name="Zhang Y."/>
            <person name="Qiu H."/>
            <person name="Guo Y."/>
            <person name="Wan H."/>
            <person name="Zhang X."/>
            <person name="Scossa F."/>
            <person name="Alseekh S."/>
            <person name="Zhang Q."/>
            <person name="Wang P."/>
            <person name="Xu L."/>
            <person name="Schmidt M.H."/>
            <person name="Jia X."/>
            <person name="Li D."/>
            <person name="Zhu A."/>
            <person name="Guo F."/>
            <person name="Chen W."/>
            <person name="Ni D."/>
            <person name="Usadel B."/>
            <person name="Fernie A.R."/>
            <person name="Wen W."/>
        </authorList>
    </citation>
    <scope>NUCLEOTIDE SEQUENCE [LARGE SCALE GENOMIC DNA]</scope>
    <source>
        <strain evidence="2">cv. G240</strain>
    </source>
</reference>
<reference evidence="1 2" key="2">
    <citation type="submission" date="2020-07" db="EMBL/GenBank/DDBJ databases">
        <title>Genome assembly of wild tea tree DASZ reveals pedigree and selection history of tea varieties.</title>
        <authorList>
            <person name="Zhang W."/>
        </authorList>
    </citation>
    <scope>NUCLEOTIDE SEQUENCE [LARGE SCALE GENOMIC DNA]</scope>
    <source>
        <strain evidence="2">cv. G240</strain>
        <tissue evidence="1">Leaf</tissue>
    </source>
</reference>
<sequence>MFHLGPMTQSLCSRIHQIPVLLRRRPLVANVMNQAAVHSSLATTLSSSLVVQCLPSSSAVQREPHVAHSTRCVVLPNTIQLVILTARRYLNLDFCILTGFGSLIHRSKSI</sequence>
<dbReference type="EMBL" id="JACBKZ010000014">
    <property type="protein sequence ID" value="KAF5932221.1"/>
    <property type="molecule type" value="Genomic_DNA"/>
</dbReference>
<accession>A0A7J7FW86</accession>
<dbReference type="Proteomes" id="UP000593564">
    <property type="component" value="Unassembled WGS sequence"/>
</dbReference>
<organism evidence="1 2">
    <name type="scientific">Camellia sinensis</name>
    <name type="common">Tea plant</name>
    <name type="synonym">Thea sinensis</name>
    <dbReference type="NCBI Taxonomy" id="4442"/>
    <lineage>
        <taxon>Eukaryota</taxon>
        <taxon>Viridiplantae</taxon>
        <taxon>Streptophyta</taxon>
        <taxon>Embryophyta</taxon>
        <taxon>Tracheophyta</taxon>
        <taxon>Spermatophyta</taxon>
        <taxon>Magnoliopsida</taxon>
        <taxon>eudicotyledons</taxon>
        <taxon>Gunneridae</taxon>
        <taxon>Pentapetalae</taxon>
        <taxon>asterids</taxon>
        <taxon>Ericales</taxon>
        <taxon>Theaceae</taxon>
        <taxon>Camellia</taxon>
    </lineage>
</organism>
<dbReference type="AlphaFoldDB" id="A0A7J7FW86"/>
<evidence type="ECO:0000313" key="1">
    <source>
        <dbReference type="EMBL" id="KAF5932221.1"/>
    </source>
</evidence>
<comment type="caution">
    <text evidence="1">The sequence shown here is derived from an EMBL/GenBank/DDBJ whole genome shotgun (WGS) entry which is preliminary data.</text>
</comment>
<proteinExistence type="predicted"/>
<protein>
    <submittedName>
        <fullName evidence="1">Uncharacterized protein</fullName>
    </submittedName>
</protein>
<gene>
    <name evidence="1" type="ORF">HYC85_028392</name>
</gene>